<sequence length="539" mass="59167">MPFIIPRPLGNHRFNQLNQLKQISVFRDILTAPLTLGAIEDLPAVCGCLADRFLGTEACAPECLTISISGEAPDGPLDFTDIANDPLLAHEAGGKAVLKRIAEHIVPPLLLSCVDMGIAYAAALQIATQLGDAEFAALGPTAVQRAVDDRMVGGPLSTTHIALEGDGKVLVHQRSQWAAYLDGQGQAVESENAGAPVLEAGFVAAFWVEPLASDLPASATKQFALHGNMQHCYLDTLDAGLKAMLTRYPSRIDDDIVHRLARVFDKARIRLEPPTPEARWSRTPLPIRHGVARRIAAYATSTSARPRAVEITTASETSGVRGVGVPALIHEQLAVHDFCDFCVTRVRQLILKSATEEDFDSGGMKHQFATKRFEFYNMANVAYRKDIPELLPLPRKYLAFVLGALKYSTGNCVEMALTAAAFAQLKSRDFFSMRGHHSDGVKAEIYGPKSYDPQLEGKADHFFCVLNLAVNGNLYKMAVDPWMWNFMSFDAYIRALKDNPIPPITQPDTIFVMEKGMTYAISHPDFTEPVQKVFDRYAI</sequence>
<keyword evidence="1" id="KW-0614">Plasmid</keyword>
<proteinExistence type="predicted"/>
<dbReference type="PATRIC" id="fig|656179.3.peg.5267"/>
<dbReference type="AlphaFoldDB" id="A0A0H3X326"/>
<geneLocation type="plasmid" evidence="1 2">
    <name>pPF72-1</name>
</geneLocation>
<dbReference type="KEGG" id="pfg:AB870_24515"/>
<dbReference type="Proteomes" id="UP000035651">
    <property type="component" value="Plasmid pPF72-1"/>
</dbReference>
<reference evidence="1" key="1">
    <citation type="submission" date="2016-06" db="EMBL/GenBank/DDBJ databases">
        <title>Complete Genome Sequence of Pandoraea faecigallinarum DSM-23572.</title>
        <authorList>
            <person name="Yong D."/>
            <person name="Ee R."/>
            <person name="Lim Y.-L."/>
            <person name="Yin W.-F."/>
            <person name="Chan K.-G."/>
        </authorList>
    </citation>
    <scope>NUCLEOTIDE SEQUENCE</scope>
    <source>
        <strain evidence="1">DSM 23572</strain>
        <plasmid evidence="1">pPF72-1</plasmid>
    </source>
</reference>
<accession>A0A0H3X326</accession>
<organism evidence="1 2">
    <name type="scientific">Pandoraea faecigallinarum</name>
    <dbReference type="NCBI Taxonomy" id="656179"/>
    <lineage>
        <taxon>Bacteria</taxon>
        <taxon>Pseudomonadati</taxon>
        <taxon>Pseudomonadota</taxon>
        <taxon>Betaproteobacteria</taxon>
        <taxon>Burkholderiales</taxon>
        <taxon>Burkholderiaceae</taxon>
        <taxon>Pandoraea</taxon>
    </lineage>
</organism>
<name>A0A0H3X326_9BURK</name>
<gene>
    <name evidence="1" type="ORF">AB870_24515</name>
</gene>
<evidence type="ECO:0000313" key="2">
    <source>
        <dbReference type="Proteomes" id="UP000035651"/>
    </source>
</evidence>
<evidence type="ECO:0000313" key="1">
    <source>
        <dbReference type="EMBL" id="AKM33353.1"/>
    </source>
</evidence>
<dbReference type="EMBL" id="CP011808">
    <property type="protein sequence ID" value="AKM33353.1"/>
    <property type="molecule type" value="Genomic_DNA"/>
</dbReference>
<protein>
    <submittedName>
        <fullName evidence="1">Uncharacterized protein</fullName>
    </submittedName>
</protein>
<keyword evidence="2" id="KW-1185">Reference proteome</keyword>